<dbReference type="GO" id="GO:0005524">
    <property type="term" value="F:ATP binding"/>
    <property type="evidence" value="ECO:0007669"/>
    <property type="project" value="UniProtKB-KW"/>
</dbReference>
<dbReference type="SUPFAM" id="SSF52540">
    <property type="entry name" value="P-loop containing nucleoside triphosphate hydrolases"/>
    <property type="match status" value="1"/>
</dbReference>
<dbReference type="Pfam" id="PF00005">
    <property type="entry name" value="ABC_tran"/>
    <property type="match status" value="1"/>
</dbReference>
<evidence type="ECO:0000313" key="7">
    <source>
        <dbReference type="Proteomes" id="UP000323646"/>
    </source>
</evidence>
<keyword evidence="7" id="KW-1185">Reference proteome</keyword>
<proteinExistence type="inferred from homology"/>
<organism evidence="6 7">
    <name type="scientific">Selenomonas ruminis</name>
    <dbReference type="NCBI Taxonomy" id="2593411"/>
    <lineage>
        <taxon>Bacteria</taxon>
        <taxon>Bacillati</taxon>
        <taxon>Bacillota</taxon>
        <taxon>Negativicutes</taxon>
        <taxon>Selenomonadales</taxon>
        <taxon>Selenomonadaceae</taxon>
        <taxon>Selenomonas</taxon>
    </lineage>
</organism>
<name>A0A5D6W9Q7_9FIRM</name>
<dbReference type="CDD" id="cd03230">
    <property type="entry name" value="ABC_DR_subfamily_A"/>
    <property type="match status" value="1"/>
</dbReference>
<dbReference type="InterPro" id="IPR003439">
    <property type="entry name" value="ABC_transporter-like_ATP-bd"/>
</dbReference>
<gene>
    <name evidence="6" type="ORF">FZ040_00480</name>
</gene>
<dbReference type="PANTHER" id="PTHR42711:SF5">
    <property type="entry name" value="ABC TRANSPORTER ATP-BINDING PROTEIN NATA"/>
    <property type="match status" value="1"/>
</dbReference>
<dbReference type="InterPro" id="IPR017871">
    <property type="entry name" value="ABC_transporter-like_CS"/>
</dbReference>
<dbReference type="OrthoDB" id="9804819at2"/>
<reference evidence="6 7" key="1">
    <citation type="submission" date="2019-08" db="EMBL/GenBank/DDBJ databases">
        <title>Selenomonas sp. mPRGC5 and Selenomonas sp. mPRGC8 isolated from ruminal fluid of dairy goat (Capra hircus).</title>
        <authorList>
            <person name="Poothong S."/>
            <person name="Nuengjamnong C."/>
            <person name="Tanasupawat S."/>
        </authorList>
    </citation>
    <scope>NUCLEOTIDE SEQUENCE [LARGE SCALE GENOMIC DNA]</scope>
    <source>
        <strain evidence="7">mPRGC5</strain>
    </source>
</reference>
<protein>
    <submittedName>
        <fullName evidence="6">ABC transporter ATP-binding protein</fullName>
    </submittedName>
</protein>
<evidence type="ECO:0000313" key="6">
    <source>
        <dbReference type="EMBL" id="TYZ24560.1"/>
    </source>
</evidence>
<dbReference type="PROSITE" id="PS50893">
    <property type="entry name" value="ABC_TRANSPORTER_2"/>
    <property type="match status" value="1"/>
</dbReference>
<dbReference type="InterPro" id="IPR050763">
    <property type="entry name" value="ABC_transporter_ATP-binding"/>
</dbReference>
<dbReference type="GO" id="GO:0016887">
    <property type="term" value="F:ATP hydrolysis activity"/>
    <property type="evidence" value="ECO:0007669"/>
    <property type="project" value="InterPro"/>
</dbReference>
<keyword evidence="2" id="KW-0813">Transport</keyword>
<evidence type="ECO:0000256" key="4">
    <source>
        <dbReference type="ARBA" id="ARBA00022840"/>
    </source>
</evidence>
<dbReference type="EMBL" id="VTOY01000001">
    <property type="protein sequence ID" value="TYZ24560.1"/>
    <property type="molecule type" value="Genomic_DNA"/>
</dbReference>
<dbReference type="PROSITE" id="PS00211">
    <property type="entry name" value="ABC_TRANSPORTER_1"/>
    <property type="match status" value="1"/>
</dbReference>
<comment type="caution">
    <text evidence="6">The sequence shown here is derived from an EMBL/GenBank/DDBJ whole genome shotgun (WGS) entry which is preliminary data.</text>
</comment>
<dbReference type="InterPro" id="IPR003593">
    <property type="entry name" value="AAA+_ATPase"/>
</dbReference>
<accession>A0A5D6W9Q7</accession>
<dbReference type="Gene3D" id="3.40.50.300">
    <property type="entry name" value="P-loop containing nucleotide triphosphate hydrolases"/>
    <property type="match status" value="1"/>
</dbReference>
<dbReference type="SMART" id="SM00382">
    <property type="entry name" value="AAA"/>
    <property type="match status" value="1"/>
</dbReference>
<dbReference type="InterPro" id="IPR027417">
    <property type="entry name" value="P-loop_NTPase"/>
</dbReference>
<comment type="similarity">
    <text evidence="1">Belongs to the ABC transporter superfamily.</text>
</comment>
<evidence type="ECO:0000256" key="2">
    <source>
        <dbReference type="ARBA" id="ARBA00022448"/>
    </source>
</evidence>
<evidence type="ECO:0000256" key="1">
    <source>
        <dbReference type="ARBA" id="ARBA00005417"/>
    </source>
</evidence>
<sequence>MSIIVEKICCSRKGRAILQDVSLMVQVGEIMGLLGPNGAGKTTLIRLLAGLARPDSGRICMFGEDAAKRSVKFRRLMGLVPQENTFESELTIEQSMLCSARLYGIANARAKVEAVCREFQIGSWRKKYPEKLSGGMKRRAMIARAMLSSPQVLLLDEPSVGLDPDMRQEIWQAVKKLKAAGKTVLITTHYMEEAEKLCDRIAFLRAGQVIYQGTTAGMRQKISPQQEISLEDAFVALALAGRRTG</sequence>
<dbReference type="AlphaFoldDB" id="A0A5D6W9Q7"/>
<keyword evidence="3" id="KW-0547">Nucleotide-binding</keyword>
<evidence type="ECO:0000259" key="5">
    <source>
        <dbReference type="PROSITE" id="PS50893"/>
    </source>
</evidence>
<evidence type="ECO:0000256" key="3">
    <source>
        <dbReference type="ARBA" id="ARBA00022741"/>
    </source>
</evidence>
<dbReference type="Proteomes" id="UP000323646">
    <property type="component" value="Unassembled WGS sequence"/>
</dbReference>
<dbReference type="RefSeq" id="WP_149170194.1">
    <property type="nucleotide sequence ID" value="NZ_VTOY01000001.1"/>
</dbReference>
<keyword evidence="4 6" id="KW-0067">ATP-binding</keyword>
<feature type="domain" description="ABC transporter" evidence="5">
    <location>
        <begin position="3"/>
        <end position="231"/>
    </location>
</feature>
<dbReference type="PANTHER" id="PTHR42711">
    <property type="entry name" value="ABC TRANSPORTER ATP-BINDING PROTEIN"/>
    <property type="match status" value="1"/>
</dbReference>